<name>A0A2S8NV19_9MOLU</name>
<protein>
    <recommendedName>
        <fullName evidence="3">DUF4926 domain-containing protein</fullName>
    </recommendedName>
</protein>
<proteinExistence type="predicted"/>
<evidence type="ECO:0000313" key="2">
    <source>
        <dbReference type="Proteomes" id="UP000238672"/>
    </source>
</evidence>
<organism evidence="1 2">
    <name type="scientific">Candidatus Phytoplasma phoenicium</name>
    <dbReference type="NCBI Taxonomy" id="198422"/>
    <lineage>
        <taxon>Bacteria</taxon>
        <taxon>Bacillati</taxon>
        <taxon>Mycoplasmatota</taxon>
        <taxon>Mollicutes</taxon>
        <taxon>Acholeplasmatales</taxon>
        <taxon>Acholeplasmataceae</taxon>
        <taxon>Candidatus Phytoplasma</taxon>
        <taxon>16SrIX (Pigeon pea witches'-broom group)</taxon>
    </lineage>
</organism>
<dbReference type="EMBL" id="PUUG01000011">
    <property type="protein sequence ID" value="PQP79857.1"/>
    <property type="molecule type" value="Genomic_DNA"/>
</dbReference>
<evidence type="ECO:0000313" key="1">
    <source>
        <dbReference type="EMBL" id="PQP79857.1"/>
    </source>
</evidence>
<keyword evidence="2" id="KW-1185">Reference proteome</keyword>
<sequence>MNWYDETYLIGEKVQVEGEKELGVVTLIDFDNGFIYVRFKRTREVIYNYPEALENNTIKPLVSKKKIVEN</sequence>
<comment type="caution">
    <text evidence="1">The sequence shown here is derived from an EMBL/GenBank/DDBJ whole genome shotgun (WGS) entry which is preliminary data.</text>
</comment>
<evidence type="ECO:0008006" key="3">
    <source>
        <dbReference type="Google" id="ProtNLM"/>
    </source>
</evidence>
<dbReference type="Proteomes" id="UP000238672">
    <property type="component" value="Unassembled WGS sequence"/>
</dbReference>
<accession>A0A2S8NV19</accession>
<gene>
    <name evidence="1" type="ORF">C6B37_00765</name>
</gene>
<reference evidence="1 2" key="1">
    <citation type="submission" date="2018-02" db="EMBL/GenBank/DDBJ databases">
        <title>Metagenomics reveals mixed infection of spiroplasma and phytoplasma in chicory.</title>
        <authorList>
            <person name="Polano C."/>
            <person name="Moruzzi S."/>
            <person name="Ermacora P."/>
            <person name="Ferrini F."/>
            <person name="Martini M."/>
            <person name="Firrao G."/>
        </authorList>
    </citation>
    <scope>NUCLEOTIDE SEQUENCE [LARGE SCALE GENOMIC DNA]</scope>
    <source>
        <strain evidence="1 2">ChiP</strain>
    </source>
</reference>
<dbReference type="AlphaFoldDB" id="A0A2S8NV19"/>